<evidence type="ECO:0000256" key="6">
    <source>
        <dbReference type="ARBA" id="ARBA00023004"/>
    </source>
</evidence>
<dbReference type="PANTHER" id="PTHR43034:SF2">
    <property type="entry name" value="ION-TRANSLOCATING OXIDOREDUCTASE COMPLEX SUBUNIT C"/>
    <property type="match status" value="1"/>
</dbReference>
<feature type="binding site" evidence="8">
    <location>
        <position position="373"/>
    </location>
    <ligand>
        <name>[4Fe-4S] cluster</name>
        <dbReference type="ChEBI" id="CHEBI:49883"/>
        <label>1</label>
    </ligand>
</feature>
<evidence type="ECO:0000256" key="4">
    <source>
        <dbReference type="ARBA" id="ARBA00022737"/>
    </source>
</evidence>
<proteinExistence type="inferred from homology"/>
<dbReference type="OrthoDB" id="9767754at2"/>
<keyword evidence="8" id="KW-0997">Cell inner membrane</keyword>
<keyword evidence="7 8" id="KW-0411">Iron-sulfur</keyword>
<dbReference type="SUPFAM" id="SSF142019">
    <property type="entry name" value="Nqo1 FMN-binding domain-like"/>
    <property type="match status" value="1"/>
</dbReference>
<gene>
    <name evidence="8" type="primary">rnfC</name>
    <name evidence="11" type="ORF">BN874_1140020</name>
</gene>
<evidence type="ECO:0000313" key="12">
    <source>
        <dbReference type="Proteomes" id="UP000019184"/>
    </source>
</evidence>
<dbReference type="HAMAP" id="MF_00461">
    <property type="entry name" value="RsxC_RnfC"/>
    <property type="match status" value="1"/>
</dbReference>
<comment type="subcellular location">
    <subcellularLocation>
        <location evidence="8">Cell inner membrane</location>
        <topology evidence="8">Peripheral membrane protein</topology>
    </subcellularLocation>
</comment>
<feature type="domain" description="4Fe-4S ferredoxin-type" evidence="10">
    <location>
        <begin position="364"/>
        <end position="393"/>
    </location>
</feature>
<dbReference type="GO" id="GO:0005886">
    <property type="term" value="C:plasma membrane"/>
    <property type="evidence" value="ECO:0007669"/>
    <property type="project" value="UniProtKB-SubCell"/>
</dbReference>
<dbReference type="GO" id="GO:0046872">
    <property type="term" value="F:metal ion binding"/>
    <property type="evidence" value="ECO:0007669"/>
    <property type="project" value="UniProtKB-KW"/>
</dbReference>
<dbReference type="GO" id="GO:0009055">
    <property type="term" value="F:electron transfer activity"/>
    <property type="evidence" value="ECO:0007669"/>
    <property type="project" value="InterPro"/>
</dbReference>
<keyword evidence="12" id="KW-1185">Reference proteome</keyword>
<accession>A0A7U7G842</accession>
<feature type="binding site" evidence="8">
    <location>
        <position position="376"/>
    </location>
    <ligand>
        <name>[4Fe-4S] cluster</name>
        <dbReference type="ChEBI" id="CHEBI:49883"/>
        <label>1</label>
    </ligand>
</feature>
<keyword evidence="8" id="KW-1003">Cell membrane</keyword>
<sequence>MKLFDFRGGVHPPGHKHLSAERPIQIMPFPERLYLPLQQHRGKSALPVVTVGQKVLQGELLAKAQGSVSAPVHAPTSGTIIAIGDFNAPHPSGLPLPTITLEPDGEDRKLELGPLPDPFTLEPAEVARLIGDAGIVGMGGANFPSAVKLGMARKAEVHTLVLNGAECEPYMTCDDRLMRERSAAIVDGARIMLHAIQAQRAVIAIEDNKPEAAAQLQAACEAVSDQPLSVEVVVIPSRYPAGSASQLIQLLTGLEVPAEGRSTVTGLLVHNVGTAYAVHRALREGRPLISRIVTVTGGAVAEPQNLEAPIGALAEDMLRFCGVDSAAIARLLMGGPMMGQPMPNAQIPLVKGANGLLALTAAEIAGLPETTACIRCGRCASVCPMGLLPLEMAKRAHHDDPDGAMAFGLDDCMSCGSCAYACPSHIPLVQYFDYARGALAAREQADQRAETARRLMAERQARLDRQERAKLEAAARRRAEKQKSGAGTPA</sequence>
<feature type="region of interest" description="Disordered" evidence="9">
    <location>
        <begin position="459"/>
        <end position="490"/>
    </location>
</feature>
<dbReference type="Pfam" id="PF13375">
    <property type="entry name" value="RnfC_N"/>
    <property type="match status" value="1"/>
</dbReference>
<dbReference type="Pfam" id="PF01512">
    <property type="entry name" value="Complex1_51K"/>
    <property type="match status" value="1"/>
</dbReference>
<dbReference type="EMBL" id="CBTK010000018">
    <property type="protein sequence ID" value="CDH43290.1"/>
    <property type="molecule type" value="Genomic_DNA"/>
</dbReference>
<evidence type="ECO:0000313" key="11">
    <source>
        <dbReference type="EMBL" id="CDH43290.1"/>
    </source>
</evidence>
<name>A0A7U7G842_9GAMM</name>
<feature type="binding site" evidence="8">
    <location>
        <position position="379"/>
    </location>
    <ligand>
        <name>[4Fe-4S] cluster</name>
        <dbReference type="ChEBI" id="CHEBI:49883"/>
        <label>1</label>
    </ligand>
</feature>
<evidence type="ECO:0000256" key="3">
    <source>
        <dbReference type="ARBA" id="ARBA00022723"/>
    </source>
</evidence>
<dbReference type="InterPro" id="IPR026902">
    <property type="entry name" value="RnfC_N"/>
</dbReference>
<dbReference type="AlphaFoldDB" id="A0A7U7G842"/>
<feature type="binding site" evidence="8">
    <location>
        <position position="422"/>
    </location>
    <ligand>
        <name>[4Fe-4S] cluster</name>
        <dbReference type="ChEBI" id="CHEBI:49883"/>
        <label>1</label>
    </ligand>
</feature>
<dbReference type="InterPro" id="IPR010208">
    <property type="entry name" value="Ion_transpt_RnfC/RsxC"/>
</dbReference>
<dbReference type="NCBIfam" id="TIGR01945">
    <property type="entry name" value="rnfC"/>
    <property type="match status" value="1"/>
</dbReference>
<evidence type="ECO:0000256" key="2">
    <source>
        <dbReference type="ARBA" id="ARBA00022485"/>
    </source>
</evidence>
<dbReference type="InterPro" id="IPR017896">
    <property type="entry name" value="4Fe4S_Fe-S-bd"/>
</dbReference>
<dbReference type="InterPro" id="IPR017900">
    <property type="entry name" value="4Fe4S_Fe_S_CS"/>
</dbReference>
<feature type="binding site" evidence="8">
    <location>
        <position position="418"/>
    </location>
    <ligand>
        <name>[4Fe-4S] cluster</name>
        <dbReference type="ChEBI" id="CHEBI:49883"/>
        <label>2</label>
    </ligand>
</feature>
<evidence type="ECO:0000256" key="1">
    <source>
        <dbReference type="ARBA" id="ARBA00022448"/>
    </source>
</evidence>
<dbReference type="InterPro" id="IPR011538">
    <property type="entry name" value="Nuo51_FMN-bd"/>
</dbReference>
<feature type="binding site" evidence="8">
    <location>
        <position position="415"/>
    </location>
    <ligand>
        <name>[4Fe-4S] cluster</name>
        <dbReference type="ChEBI" id="CHEBI:49883"/>
        <label>2</label>
    </ligand>
</feature>
<comment type="caution">
    <text evidence="11">The sequence shown here is derived from an EMBL/GenBank/DDBJ whole genome shotgun (WGS) entry which is preliminary data.</text>
</comment>
<feature type="domain" description="4Fe-4S ferredoxin-type" evidence="10">
    <location>
        <begin position="403"/>
        <end position="432"/>
    </location>
</feature>
<comment type="function">
    <text evidence="8">Part of a membrane-bound complex that couples electron transfer with translocation of ions across the membrane.</text>
</comment>
<comment type="similarity">
    <text evidence="8">Belongs to the 4Fe4S bacterial-type ferredoxin family. RnfC subfamily.</text>
</comment>
<keyword evidence="2 8" id="KW-0004">4Fe-4S</keyword>
<comment type="subunit">
    <text evidence="8">The complex is composed of six subunits: RnfA, RnfB, RnfC, RnfD, RnfE and RnfG.</text>
</comment>
<dbReference type="SUPFAM" id="SSF46548">
    <property type="entry name" value="alpha-helical ferredoxin"/>
    <property type="match status" value="1"/>
</dbReference>
<keyword evidence="6 8" id="KW-0408">Iron</keyword>
<keyword evidence="5 8" id="KW-0249">Electron transport</keyword>
<keyword evidence="3 8" id="KW-0479">Metal-binding</keyword>
<keyword evidence="8" id="KW-1278">Translocase</keyword>
<evidence type="ECO:0000256" key="5">
    <source>
        <dbReference type="ARBA" id="ARBA00022982"/>
    </source>
</evidence>
<dbReference type="PROSITE" id="PS00198">
    <property type="entry name" value="4FE4S_FER_1"/>
    <property type="match status" value="1"/>
</dbReference>
<feature type="binding site" evidence="8">
    <location>
        <position position="383"/>
    </location>
    <ligand>
        <name>[4Fe-4S] cluster</name>
        <dbReference type="ChEBI" id="CHEBI:49883"/>
        <label>2</label>
    </ligand>
</feature>
<dbReference type="NCBIfam" id="NF003454">
    <property type="entry name" value="PRK05035.1"/>
    <property type="match status" value="1"/>
</dbReference>
<dbReference type="GO" id="GO:0022900">
    <property type="term" value="P:electron transport chain"/>
    <property type="evidence" value="ECO:0007669"/>
    <property type="project" value="UniProtKB-UniRule"/>
</dbReference>
<dbReference type="EC" id="7.-.-.-" evidence="8"/>
<dbReference type="InterPro" id="IPR037225">
    <property type="entry name" value="Nuo51_FMN-bd_sf"/>
</dbReference>
<keyword evidence="4 8" id="KW-0677">Repeat</keyword>
<evidence type="ECO:0000256" key="9">
    <source>
        <dbReference type="SAM" id="MobiDB-lite"/>
    </source>
</evidence>
<dbReference type="GO" id="GO:0051539">
    <property type="term" value="F:4 iron, 4 sulfur cluster binding"/>
    <property type="evidence" value="ECO:0007669"/>
    <property type="project" value="UniProtKB-KW"/>
</dbReference>
<dbReference type="RefSeq" id="WP_034430328.1">
    <property type="nucleotide sequence ID" value="NZ_CBTK010000018.1"/>
</dbReference>
<reference evidence="11 12" key="1">
    <citation type="journal article" date="2014" name="ISME J.">
        <title>Candidatus Competibacter-lineage genomes retrieved from metagenomes reveal functional metabolic diversity.</title>
        <authorList>
            <person name="McIlroy S.J."/>
            <person name="Albertsen M."/>
            <person name="Andresen E.K."/>
            <person name="Saunders A.M."/>
            <person name="Kristiansen R."/>
            <person name="Stokholm-Bjerregaard M."/>
            <person name="Nielsen K.L."/>
            <person name="Nielsen P.H."/>
        </authorList>
    </citation>
    <scope>NUCLEOTIDE SEQUENCE [LARGE SCALE GENOMIC DNA]</scope>
    <source>
        <strain evidence="11 12">Run_B_J11</strain>
    </source>
</reference>
<feature type="compositionally biased region" description="Basic and acidic residues" evidence="9">
    <location>
        <begin position="459"/>
        <end position="483"/>
    </location>
</feature>
<evidence type="ECO:0000259" key="10">
    <source>
        <dbReference type="PROSITE" id="PS51379"/>
    </source>
</evidence>
<dbReference type="Pfam" id="PF12838">
    <property type="entry name" value="Fer4_7"/>
    <property type="match status" value="1"/>
</dbReference>
<dbReference type="Gene3D" id="3.30.70.3270">
    <property type="match status" value="1"/>
</dbReference>
<comment type="cofactor">
    <cofactor evidence="8">
        <name>[4Fe-4S] cluster</name>
        <dbReference type="ChEBI" id="CHEBI:49883"/>
    </cofactor>
    <text evidence="8">Binds 2 [4Fe-4S] clusters per subunit.</text>
</comment>
<dbReference type="PROSITE" id="PS51379">
    <property type="entry name" value="4FE4S_FER_2"/>
    <property type="match status" value="2"/>
</dbReference>
<keyword evidence="1 8" id="KW-0813">Transport</keyword>
<keyword evidence="8" id="KW-0472">Membrane</keyword>
<dbReference type="Proteomes" id="UP000019184">
    <property type="component" value="Unassembled WGS sequence"/>
</dbReference>
<feature type="binding site" evidence="8">
    <location>
        <position position="412"/>
    </location>
    <ligand>
        <name>[4Fe-4S] cluster</name>
        <dbReference type="ChEBI" id="CHEBI:49883"/>
        <label>2</label>
    </ligand>
</feature>
<evidence type="ECO:0000256" key="7">
    <source>
        <dbReference type="ARBA" id="ARBA00023014"/>
    </source>
</evidence>
<organism evidence="11 12">
    <name type="scientific">Candidatus Contendobacter odensis Run_B_J11</name>
    <dbReference type="NCBI Taxonomy" id="1400861"/>
    <lineage>
        <taxon>Bacteria</taxon>
        <taxon>Pseudomonadati</taxon>
        <taxon>Pseudomonadota</taxon>
        <taxon>Gammaproteobacteria</taxon>
        <taxon>Candidatus Competibacteraceae</taxon>
        <taxon>Candidatus Contendibacter</taxon>
    </lineage>
</organism>
<dbReference type="Gene3D" id="3.40.50.11540">
    <property type="entry name" value="NADH-ubiquinone oxidoreductase 51kDa subunit"/>
    <property type="match status" value="1"/>
</dbReference>
<dbReference type="PANTHER" id="PTHR43034">
    <property type="entry name" value="ION-TRANSLOCATING OXIDOREDUCTASE COMPLEX SUBUNIT C"/>
    <property type="match status" value="1"/>
</dbReference>
<protein>
    <recommendedName>
        <fullName evidence="8">Ion-translocating oxidoreductase complex subunit C</fullName>
        <ecNumber evidence="8">7.-.-.-</ecNumber>
    </recommendedName>
    <alternativeName>
        <fullName evidence="8">Rnf electron transport complex subunit C</fullName>
    </alternativeName>
</protein>
<evidence type="ECO:0000256" key="8">
    <source>
        <dbReference type="HAMAP-Rule" id="MF_00461"/>
    </source>
</evidence>